<protein>
    <submittedName>
        <fullName evidence="2">Uncharacterized protein</fullName>
    </submittedName>
</protein>
<name>A0A552WP96_9MICO</name>
<organism evidence="2 3">
    <name type="scientific">Georgenia yuyongxinii</name>
    <dbReference type="NCBI Taxonomy" id="2589797"/>
    <lineage>
        <taxon>Bacteria</taxon>
        <taxon>Bacillati</taxon>
        <taxon>Actinomycetota</taxon>
        <taxon>Actinomycetes</taxon>
        <taxon>Micrococcales</taxon>
        <taxon>Bogoriellaceae</taxon>
        <taxon>Georgenia</taxon>
    </lineage>
</organism>
<feature type="transmembrane region" description="Helical" evidence="1">
    <location>
        <begin position="36"/>
        <end position="58"/>
    </location>
</feature>
<evidence type="ECO:0000313" key="3">
    <source>
        <dbReference type="Proteomes" id="UP000318693"/>
    </source>
</evidence>
<evidence type="ECO:0000313" key="2">
    <source>
        <dbReference type="EMBL" id="TRW44575.1"/>
    </source>
</evidence>
<keyword evidence="1" id="KW-1133">Transmembrane helix</keyword>
<accession>A0A552WP96</accession>
<proteinExistence type="predicted"/>
<dbReference type="Proteomes" id="UP000318693">
    <property type="component" value="Unassembled WGS sequence"/>
</dbReference>
<dbReference type="EMBL" id="VJXR01000041">
    <property type="protein sequence ID" value="TRW44575.1"/>
    <property type="molecule type" value="Genomic_DNA"/>
</dbReference>
<evidence type="ECO:0000256" key="1">
    <source>
        <dbReference type="SAM" id="Phobius"/>
    </source>
</evidence>
<dbReference type="AlphaFoldDB" id="A0A552WP96"/>
<sequence>MGAVLAVLAPLFGFLGGTMAGAPDDTAAVDPIYLWLWAGLVLGGVGAVVAFVGGLRLLRANRGR</sequence>
<reference evidence="2 3" key="1">
    <citation type="submission" date="2019-07" db="EMBL/GenBank/DDBJ databases">
        <title>Georgenia wutianyii sp. nov. and Georgenia *** sp. nov. isolated from plateau pika (Ochotona curzoniae) in the Qinghai-Tibet plateau of China.</title>
        <authorList>
            <person name="Tian Z."/>
        </authorList>
    </citation>
    <scope>NUCLEOTIDE SEQUENCE [LARGE SCALE GENOMIC DNA]</scope>
    <source>
        <strain evidence="2 3">Z446</strain>
    </source>
</reference>
<keyword evidence="1" id="KW-0472">Membrane</keyword>
<gene>
    <name evidence="2" type="ORF">FJ693_13220</name>
</gene>
<comment type="caution">
    <text evidence="2">The sequence shown here is derived from an EMBL/GenBank/DDBJ whole genome shotgun (WGS) entry which is preliminary data.</text>
</comment>
<keyword evidence="3" id="KW-1185">Reference proteome</keyword>
<keyword evidence="1" id="KW-0812">Transmembrane</keyword>